<feature type="domain" description="PucR C-terminal helix-turn-helix" evidence="3">
    <location>
        <begin position="301"/>
        <end position="355"/>
    </location>
</feature>
<dbReference type="InterPro" id="IPR041522">
    <property type="entry name" value="CdaR_GGDEF"/>
</dbReference>
<dbReference type="EMBL" id="APBN01000009">
    <property type="protein sequence ID" value="EMT51175.1"/>
    <property type="molecule type" value="Genomic_DNA"/>
</dbReference>
<feature type="domain" description="CdaR GGDEF-like" evidence="4">
    <location>
        <begin position="141"/>
        <end position="255"/>
    </location>
</feature>
<keyword evidence="6" id="KW-1185">Reference proteome</keyword>
<dbReference type="InterPro" id="IPR042070">
    <property type="entry name" value="PucR_C-HTH_sf"/>
</dbReference>
<evidence type="ECO:0000313" key="5">
    <source>
        <dbReference type="EMBL" id="EMT51175.1"/>
    </source>
</evidence>
<dbReference type="RefSeq" id="WP_003389997.1">
    <property type="nucleotide sequence ID" value="NZ_APBN01000009.1"/>
</dbReference>
<dbReference type="InterPro" id="IPR008599">
    <property type="entry name" value="Diacid_rec"/>
</dbReference>
<evidence type="ECO:0000259" key="2">
    <source>
        <dbReference type="Pfam" id="PF05651"/>
    </source>
</evidence>
<gene>
    <name evidence="5" type="ORF">I532_18182</name>
</gene>
<proteinExistence type="inferred from homology"/>
<organism evidence="5 6">
    <name type="scientific">Brevibacillus borstelensis AK1</name>
    <dbReference type="NCBI Taxonomy" id="1300222"/>
    <lineage>
        <taxon>Bacteria</taxon>
        <taxon>Bacillati</taxon>
        <taxon>Bacillota</taxon>
        <taxon>Bacilli</taxon>
        <taxon>Bacillales</taxon>
        <taxon>Paenibacillaceae</taxon>
        <taxon>Brevibacillus</taxon>
    </lineage>
</organism>
<dbReference type="PATRIC" id="fig|1300222.3.peg.3812"/>
<reference evidence="5 6" key="1">
    <citation type="submission" date="2013-03" db="EMBL/GenBank/DDBJ databases">
        <title>Assembly of a new bacterial strain Brevibacillus borstelensis AK1.</title>
        <authorList>
            <person name="Rajan I."/>
            <person name="PoliReddy D."/>
            <person name="Sugumar T."/>
            <person name="Rathinam K."/>
            <person name="Alqarawi S."/>
            <person name="Khalil A.B."/>
            <person name="Sivakumar N."/>
        </authorList>
    </citation>
    <scope>NUCLEOTIDE SEQUENCE [LARGE SCALE GENOMIC DNA]</scope>
    <source>
        <strain evidence="5 6">AK1</strain>
    </source>
</reference>
<dbReference type="OrthoDB" id="9792148at2"/>
<dbReference type="Pfam" id="PF13556">
    <property type="entry name" value="HTH_30"/>
    <property type="match status" value="1"/>
</dbReference>
<evidence type="ECO:0000259" key="3">
    <source>
        <dbReference type="Pfam" id="PF13556"/>
    </source>
</evidence>
<protein>
    <recommendedName>
        <fullName evidence="7">Carbohydrate diacid regulator</fullName>
    </recommendedName>
</protein>
<evidence type="ECO:0008006" key="7">
    <source>
        <dbReference type="Google" id="ProtNLM"/>
    </source>
</evidence>
<dbReference type="AlphaFoldDB" id="M8E6V4"/>
<dbReference type="InterPro" id="IPR051448">
    <property type="entry name" value="CdaR-like_regulators"/>
</dbReference>
<evidence type="ECO:0000259" key="4">
    <source>
        <dbReference type="Pfam" id="PF17853"/>
    </source>
</evidence>
<dbReference type="InterPro" id="IPR025736">
    <property type="entry name" value="PucR_C-HTH_dom"/>
</dbReference>
<dbReference type="Gene3D" id="1.10.10.2840">
    <property type="entry name" value="PucR C-terminal helix-turn-helix domain"/>
    <property type="match status" value="1"/>
</dbReference>
<name>M8E6V4_9BACL</name>
<dbReference type="STRING" id="1300222.I532_18182"/>
<dbReference type="PANTHER" id="PTHR33744">
    <property type="entry name" value="CARBOHYDRATE DIACID REGULATOR"/>
    <property type="match status" value="1"/>
</dbReference>
<evidence type="ECO:0000256" key="1">
    <source>
        <dbReference type="ARBA" id="ARBA00006754"/>
    </source>
</evidence>
<evidence type="ECO:0000313" key="6">
    <source>
        <dbReference type="Proteomes" id="UP000012081"/>
    </source>
</evidence>
<comment type="caution">
    <text evidence="5">The sequence shown here is derived from an EMBL/GenBank/DDBJ whole genome shotgun (WGS) entry which is preliminary data.</text>
</comment>
<comment type="similarity">
    <text evidence="1">Belongs to the CdaR family.</text>
</comment>
<dbReference type="Pfam" id="PF05651">
    <property type="entry name" value="Diacid_rec"/>
    <property type="match status" value="1"/>
</dbReference>
<dbReference type="Pfam" id="PF17853">
    <property type="entry name" value="GGDEF_2"/>
    <property type="match status" value="1"/>
</dbReference>
<sequence>MLTYEIAKQIVRETMNRLNRNINIMDHTGTIIASGDASRVGEIHEGAADVIRTGKPLMITRSNERQYKGARPGINLPIVFQDKLIGVIGITGEPDEIREFGELVKMITEMMINQSFLASQLEWKQRLKEMIFEELIQREIQEESVEQRLALLKMKLEEPFQVSLIEMREIPMQNQELIQKVEQLIGETKWLVGFRSVNRLFILTSGLEEGTVIKKLEAIQLFLQQKEIPFKIGLGSQVTETGKIGMSLEEAKLALLLGSQEQGITSYLDIETKALIKRMDSQAKQKFLDRVFADLPPKGIETLEAFFASNLNIGEAAKHLYVHRNTLIYRLAKIKERTGYDPQVFHDAVSLQLAVWMQQNQAGGEGEGR</sequence>
<dbReference type="PANTHER" id="PTHR33744:SF15">
    <property type="entry name" value="CARBOHYDRATE DIACID REGULATOR"/>
    <property type="match status" value="1"/>
</dbReference>
<accession>M8E6V4</accession>
<dbReference type="Proteomes" id="UP000012081">
    <property type="component" value="Unassembled WGS sequence"/>
</dbReference>
<feature type="domain" description="Putative sugar diacid recognition" evidence="2">
    <location>
        <begin position="2"/>
        <end position="134"/>
    </location>
</feature>